<protein>
    <submittedName>
        <fullName evidence="1">Uncharacterized protein</fullName>
    </submittedName>
</protein>
<gene>
    <name evidence="1" type="ORF">METZ01_LOCUS405274</name>
</gene>
<feature type="non-terminal residue" evidence="1">
    <location>
        <position position="1"/>
    </location>
</feature>
<dbReference type="AlphaFoldDB" id="A0A382W1C6"/>
<dbReference type="InterPro" id="IPR014710">
    <property type="entry name" value="RmlC-like_jellyroll"/>
</dbReference>
<organism evidence="1">
    <name type="scientific">marine metagenome</name>
    <dbReference type="NCBI Taxonomy" id="408172"/>
    <lineage>
        <taxon>unclassified sequences</taxon>
        <taxon>metagenomes</taxon>
        <taxon>ecological metagenomes</taxon>
    </lineage>
</organism>
<sequence>GEAHQIINDSDSDPAHLVIARNIPFNQCYYPNSDKVWFIGGLAHESGSGLTFVWNGFPADYWDGEE</sequence>
<accession>A0A382W1C6</accession>
<name>A0A382W1C6_9ZZZZ</name>
<dbReference type="Gene3D" id="2.60.120.10">
    <property type="entry name" value="Jelly Rolls"/>
    <property type="match status" value="1"/>
</dbReference>
<dbReference type="EMBL" id="UINC01156162">
    <property type="protein sequence ID" value="SVD52420.1"/>
    <property type="molecule type" value="Genomic_DNA"/>
</dbReference>
<evidence type="ECO:0000313" key="1">
    <source>
        <dbReference type="EMBL" id="SVD52420.1"/>
    </source>
</evidence>
<reference evidence="1" key="1">
    <citation type="submission" date="2018-05" db="EMBL/GenBank/DDBJ databases">
        <authorList>
            <person name="Lanie J.A."/>
            <person name="Ng W.-L."/>
            <person name="Kazmierczak K.M."/>
            <person name="Andrzejewski T.M."/>
            <person name="Davidsen T.M."/>
            <person name="Wayne K.J."/>
            <person name="Tettelin H."/>
            <person name="Glass J.I."/>
            <person name="Rusch D."/>
            <person name="Podicherti R."/>
            <person name="Tsui H.-C.T."/>
            <person name="Winkler M.E."/>
        </authorList>
    </citation>
    <scope>NUCLEOTIDE SEQUENCE</scope>
</reference>
<proteinExistence type="predicted"/>